<dbReference type="PANTHER" id="PTHR16083">
    <property type="entry name" value="LEUCINE RICH REPEAT CONTAINING PROTEIN"/>
    <property type="match status" value="1"/>
</dbReference>
<dbReference type="Proteomes" id="UP000288805">
    <property type="component" value="Unassembled WGS sequence"/>
</dbReference>
<feature type="compositionally biased region" description="Low complexity" evidence="2">
    <location>
        <begin position="207"/>
        <end position="219"/>
    </location>
</feature>
<keyword evidence="1" id="KW-0611">Plant defense</keyword>
<evidence type="ECO:0000256" key="1">
    <source>
        <dbReference type="ARBA" id="ARBA00022821"/>
    </source>
</evidence>
<protein>
    <submittedName>
        <fullName evidence="4">TMV resistance protein N</fullName>
    </submittedName>
</protein>
<name>A0A438E149_VITVI</name>
<gene>
    <name evidence="4" type="primary">N_225</name>
    <name evidence="4" type="ORF">CK203_115790</name>
</gene>
<dbReference type="PANTHER" id="PTHR16083:SF25">
    <property type="entry name" value="C-JID DOMAIN-CONTAINING PROTEIN"/>
    <property type="match status" value="1"/>
</dbReference>
<feature type="domain" description="Disease resistance protein RPS4B/Roq1-like leucine-rich repeats" evidence="3">
    <location>
        <begin position="3"/>
        <end position="58"/>
    </location>
</feature>
<dbReference type="AlphaFoldDB" id="A0A438E149"/>
<accession>A0A438E149</accession>
<dbReference type="InterPro" id="IPR032675">
    <property type="entry name" value="LRR_dom_sf"/>
</dbReference>
<proteinExistence type="predicted"/>
<reference evidence="4 5" key="1">
    <citation type="journal article" date="2018" name="PLoS Genet.">
        <title>Population sequencing reveals clonal diversity and ancestral inbreeding in the grapevine cultivar Chardonnay.</title>
        <authorList>
            <person name="Roach M.J."/>
            <person name="Johnson D.L."/>
            <person name="Bohlmann J."/>
            <person name="van Vuuren H.J."/>
            <person name="Jones S.J."/>
            <person name="Pretorius I.S."/>
            <person name="Schmidt S.A."/>
            <person name="Borneman A.R."/>
        </authorList>
    </citation>
    <scope>NUCLEOTIDE SEQUENCE [LARGE SCALE GENOMIC DNA]</scope>
    <source>
        <strain evidence="5">cv. Chardonnay</strain>
        <tissue evidence="4">Leaf</tissue>
    </source>
</reference>
<dbReference type="SUPFAM" id="SSF52058">
    <property type="entry name" value="L domain-like"/>
    <property type="match status" value="1"/>
</dbReference>
<dbReference type="InterPro" id="IPR058546">
    <property type="entry name" value="RPS4B/Roq1-like_LRR"/>
</dbReference>
<sequence length="245" mass="27021">MKALEILNFSGCSGLKKFPDIRGNMDHLLELHLASTAIEELPSSIGHLTRLILLDLKSFKTREFPEVMVDMENLKERLLDGTYIEGLPSSIDRLKGLVLLNLRKCQNLVRACNVYHRLHADGTAITQPPDSIVLFDKLQVLIYPGLEFPSGLASECGIVFKIELPTDWTLVMISIGKEALFGQNTSGWVINHVPIERSSDRDGLHGSGMDSNSSGSSQGPLTVPRSSSSANTLKNDYHHPGAFFH</sequence>
<dbReference type="Pfam" id="PF23286">
    <property type="entry name" value="LRR_13"/>
    <property type="match status" value="1"/>
</dbReference>
<dbReference type="EMBL" id="QGNW01001438">
    <property type="protein sequence ID" value="RVW41420.1"/>
    <property type="molecule type" value="Genomic_DNA"/>
</dbReference>
<evidence type="ECO:0000313" key="4">
    <source>
        <dbReference type="EMBL" id="RVW41420.1"/>
    </source>
</evidence>
<feature type="region of interest" description="Disordered" evidence="2">
    <location>
        <begin position="200"/>
        <end position="234"/>
    </location>
</feature>
<comment type="caution">
    <text evidence="4">The sequence shown here is derived from an EMBL/GenBank/DDBJ whole genome shotgun (WGS) entry which is preliminary data.</text>
</comment>
<feature type="compositionally biased region" description="Polar residues" evidence="2">
    <location>
        <begin position="224"/>
        <end position="234"/>
    </location>
</feature>
<evidence type="ECO:0000259" key="3">
    <source>
        <dbReference type="Pfam" id="PF23286"/>
    </source>
</evidence>
<evidence type="ECO:0000256" key="2">
    <source>
        <dbReference type="SAM" id="MobiDB-lite"/>
    </source>
</evidence>
<dbReference type="Gene3D" id="3.80.10.10">
    <property type="entry name" value="Ribonuclease Inhibitor"/>
    <property type="match status" value="1"/>
</dbReference>
<evidence type="ECO:0000313" key="5">
    <source>
        <dbReference type="Proteomes" id="UP000288805"/>
    </source>
</evidence>
<organism evidence="4 5">
    <name type="scientific">Vitis vinifera</name>
    <name type="common">Grape</name>
    <dbReference type="NCBI Taxonomy" id="29760"/>
    <lineage>
        <taxon>Eukaryota</taxon>
        <taxon>Viridiplantae</taxon>
        <taxon>Streptophyta</taxon>
        <taxon>Embryophyta</taxon>
        <taxon>Tracheophyta</taxon>
        <taxon>Spermatophyta</taxon>
        <taxon>Magnoliopsida</taxon>
        <taxon>eudicotyledons</taxon>
        <taxon>Gunneridae</taxon>
        <taxon>Pentapetalae</taxon>
        <taxon>rosids</taxon>
        <taxon>Vitales</taxon>
        <taxon>Vitaceae</taxon>
        <taxon>Viteae</taxon>
        <taxon>Vitis</taxon>
    </lineage>
</organism>